<protein>
    <submittedName>
        <fullName evidence="8">Type I cytoskeletal 10-like</fullName>
    </submittedName>
</protein>
<evidence type="ECO:0000256" key="5">
    <source>
        <dbReference type="SAM" id="Coils"/>
    </source>
</evidence>
<dbReference type="SMART" id="SM01391">
    <property type="entry name" value="Filament"/>
    <property type="match status" value="1"/>
</dbReference>
<feature type="compositionally biased region" description="Low complexity" evidence="6">
    <location>
        <begin position="1"/>
        <end position="21"/>
    </location>
</feature>
<dbReference type="PRINTS" id="PR01248">
    <property type="entry name" value="TYPE1KERATIN"/>
</dbReference>
<evidence type="ECO:0000313" key="8">
    <source>
        <dbReference type="EMBL" id="CAI5790286.1"/>
    </source>
</evidence>
<dbReference type="Proteomes" id="UP001178461">
    <property type="component" value="Chromosome 13"/>
</dbReference>
<dbReference type="GO" id="GO:0030855">
    <property type="term" value="P:epithelial cell differentiation"/>
    <property type="evidence" value="ECO:0007669"/>
    <property type="project" value="TreeGrafter"/>
</dbReference>
<keyword evidence="9" id="KW-1185">Reference proteome</keyword>
<dbReference type="GO" id="GO:0005198">
    <property type="term" value="F:structural molecule activity"/>
    <property type="evidence" value="ECO:0007669"/>
    <property type="project" value="InterPro"/>
</dbReference>
<feature type="region of interest" description="Disordered" evidence="6">
    <location>
        <begin position="457"/>
        <end position="541"/>
    </location>
</feature>
<keyword evidence="2 4" id="KW-0403">Intermediate filament</keyword>
<feature type="coiled-coil region" evidence="5">
    <location>
        <begin position="263"/>
        <end position="290"/>
    </location>
</feature>
<dbReference type="FunFam" id="1.20.5.1160:FF:000002">
    <property type="entry name" value="Type I keratin 10"/>
    <property type="match status" value="1"/>
</dbReference>
<keyword evidence="3 5" id="KW-0175">Coiled coil</keyword>
<dbReference type="GO" id="GO:0005882">
    <property type="term" value="C:intermediate filament"/>
    <property type="evidence" value="ECO:0007669"/>
    <property type="project" value="UniProtKB-KW"/>
</dbReference>
<dbReference type="FunFam" id="1.20.5.500:FF:000001">
    <property type="entry name" value="Type II keratin 23"/>
    <property type="match status" value="1"/>
</dbReference>
<dbReference type="PANTHER" id="PTHR23239:SF137">
    <property type="entry name" value="KERATIN, TYPE I CYTOSKELETAL 10"/>
    <property type="match status" value="1"/>
</dbReference>
<feature type="region of interest" description="Disordered" evidence="6">
    <location>
        <begin position="1"/>
        <end position="34"/>
    </location>
</feature>
<organism evidence="8 9">
    <name type="scientific">Podarcis lilfordi</name>
    <name type="common">Lilford's wall lizard</name>
    <dbReference type="NCBI Taxonomy" id="74358"/>
    <lineage>
        <taxon>Eukaryota</taxon>
        <taxon>Metazoa</taxon>
        <taxon>Chordata</taxon>
        <taxon>Craniata</taxon>
        <taxon>Vertebrata</taxon>
        <taxon>Euteleostomi</taxon>
        <taxon>Lepidosauria</taxon>
        <taxon>Squamata</taxon>
        <taxon>Bifurcata</taxon>
        <taxon>Unidentata</taxon>
        <taxon>Episquamata</taxon>
        <taxon>Laterata</taxon>
        <taxon>Lacertibaenia</taxon>
        <taxon>Lacertidae</taxon>
        <taxon>Podarcis</taxon>
    </lineage>
</organism>
<feature type="coiled-coil region" evidence="5">
    <location>
        <begin position="153"/>
        <end position="187"/>
    </location>
</feature>
<feature type="compositionally biased region" description="Basic and acidic residues" evidence="6">
    <location>
        <begin position="466"/>
        <end position="477"/>
    </location>
</feature>
<dbReference type="SUPFAM" id="SSF64593">
    <property type="entry name" value="Intermediate filament protein, coiled coil region"/>
    <property type="match status" value="2"/>
</dbReference>
<evidence type="ECO:0000256" key="2">
    <source>
        <dbReference type="ARBA" id="ARBA00022754"/>
    </source>
</evidence>
<dbReference type="PROSITE" id="PS51842">
    <property type="entry name" value="IF_ROD_2"/>
    <property type="match status" value="1"/>
</dbReference>
<dbReference type="InterPro" id="IPR039008">
    <property type="entry name" value="IF_rod_dom"/>
</dbReference>
<dbReference type="Pfam" id="PF00038">
    <property type="entry name" value="Filament"/>
    <property type="match status" value="1"/>
</dbReference>
<dbReference type="PROSITE" id="PS00226">
    <property type="entry name" value="IF_ROD_1"/>
    <property type="match status" value="1"/>
</dbReference>
<feature type="domain" description="IF rod" evidence="7">
    <location>
        <begin position="149"/>
        <end position="464"/>
    </location>
</feature>
<evidence type="ECO:0000259" key="7">
    <source>
        <dbReference type="PROSITE" id="PS51842"/>
    </source>
</evidence>
<evidence type="ECO:0000256" key="4">
    <source>
        <dbReference type="RuleBase" id="RU000685"/>
    </source>
</evidence>
<dbReference type="EMBL" id="OX395138">
    <property type="protein sequence ID" value="CAI5790286.1"/>
    <property type="molecule type" value="Genomic_DNA"/>
</dbReference>
<keyword evidence="1" id="KW-0416">Keratin</keyword>
<feature type="region of interest" description="Disordered" evidence="6">
    <location>
        <begin position="47"/>
        <end position="80"/>
    </location>
</feature>
<accession>A0AA35PIK1</accession>
<dbReference type="AlphaFoldDB" id="A0AA35PIK1"/>
<dbReference type="InterPro" id="IPR002957">
    <property type="entry name" value="Keratin_I"/>
</dbReference>
<feature type="compositionally biased region" description="Low complexity" evidence="6">
    <location>
        <begin position="478"/>
        <end position="536"/>
    </location>
</feature>
<dbReference type="PANTHER" id="PTHR23239">
    <property type="entry name" value="INTERMEDIATE FILAMENT"/>
    <property type="match status" value="1"/>
</dbReference>
<evidence type="ECO:0000256" key="3">
    <source>
        <dbReference type="ARBA" id="ARBA00023054"/>
    </source>
</evidence>
<dbReference type="Gene3D" id="1.20.5.500">
    <property type="entry name" value="Single helix bin"/>
    <property type="match status" value="1"/>
</dbReference>
<reference evidence="8" key="1">
    <citation type="submission" date="2022-12" db="EMBL/GenBank/DDBJ databases">
        <authorList>
            <person name="Alioto T."/>
            <person name="Alioto T."/>
            <person name="Gomez Garrido J."/>
        </authorList>
    </citation>
    <scope>NUCLEOTIDE SEQUENCE</scope>
</reference>
<dbReference type="GO" id="GO:0045109">
    <property type="term" value="P:intermediate filament organization"/>
    <property type="evidence" value="ECO:0007669"/>
    <property type="project" value="TreeGrafter"/>
</dbReference>
<comment type="similarity">
    <text evidence="4">Belongs to the intermediate filament family.</text>
</comment>
<dbReference type="FunFam" id="1.20.5.170:FF:000002">
    <property type="entry name" value="Type I keratin KA11"/>
    <property type="match status" value="1"/>
</dbReference>
<dbReference type="Gene3D" id="1.20.5.170">
    <property type="match status" value="1"/>
</dbReference>
<evidence type="ECO:0000313" key="9">
    <source>
        <dbReference type="Proteomes" id="UP001178461"/>
    </source>
</evidence>
<feature type="compositionally biased region" description="Low complexity" evidence="6">
    <location>
        <begin position="62"/>
        <end position="73"/>
    </location>
</feature>
<dbReference type="Gene3D" id="1.20.5.1160">
    <property type="entry name" value="Vasodilator-stimulated phosphoprotein"/>
    <property type="match status" value="1"/>
</dbReference>
<proteinExistence type="inferred from homology"/>
<sequence length="570" mass="60489">MSFFSQSSRQAASSRSSSNSSRGPARMSGHGACSFSGGSSGRAFGGSSSFSGGSSGRGLGGSSSFSGGSSRRTIGGGSSCGGGAWGSGGGMCGMNGMSESRGRWSSGGMSCGAGGSWGSSAVWGAVGGGSAGGFNGFGGGEGGLLSGGEKQTMQNLNDRLAAYLNNVQALEEANSDLERKIAEWYEKFGGSTRGGEQRDYSKYYTVIDDLRAQIIAAITDNGGLILQVDNARLAAADFKLKYDNDVALRQSVEADTNGLRKVLDEITMSRSDLEMQIESLTEELEYMKKTHEEDMSSVTDTTAGGIDVQMNAAPGVDLTALLNKMRGEYEALAEENRQDIEAWFNEQSQELNKQISSSVEETSTNKSEITELRHTLQSLEMELQTQLSMKQSLEATLADVEGRFCGELAQIQGVISNVEGQVVQIREDMESQNREYEQLLDIKIRLENEIETYRSLLDGGDSDFESGSRRTSSETRSRGSVGSSSRDQTSSSSGSRAFGSGDSRSTGSRGSSGSTDRGFSGESSQDSGSRYGSSSRDVQKTRVIKTIVEDRIGDQVVSTHVQSVEEKPIK</sequence>
<name>A0AA35PIK1_9SAUR</name>
<feature type="coiled-coil region" evidence="5">
    <location>
        <begin position="376"/>
        <end position="456"/>
    </location>
</feature>
<dbReference type="InterPro" id="IPR018039">
    <property type="entry name" value="IF_conserved"/>
</dbReference>
<gene>
    <name evidence="8" type="ORF">PODLI_1B000791</name>
</gene>
<evidence type="ECO:0000256" key="6">
    <source>
        <dbReference type="SAM" id="MobiDB-lite"/>
    </source>
</evidence>
<evidence type="ECO:0000256" key="1">
    <source>
        <dbReference type="ARBA" id="ARBA00022744"/>
    </source>
</evidence>